<dbReference type="Proteomes" id="UP001212841">
    <property type="component" value="Unassembled WGS sequence"/>
</dbReference>
<evidence type="ECO:0000313" key="12">
    <source>
        <dbReference type="Proteomes" id="UP001212841"/>
    </source>
</evidence>
<gene>
    <name evidence="11" type="primary">PRM1</name>
    <name evidence="11" type="ORF">HK097_001018</name>
</gene>
<evidence type="ECO:0000256" key="5">
    <source>
        <dbReference type="ARBA" id="ARBA00022692"/>
    </source>
</evidence>
<dbReference type="EMBL" id="JADGJD010000012">
    <property type="protein sequence ID" value="KAJ3057049.1"/>
    <property type="molecule type" value="Genomic_DNA"/>
</dbReference>
<dbReference type="PANTHER" id="PTHR31030:SF1">
    <property type="entry name" value="PLASMA MEMBRANE FUSION PROTEIN PRM1"/>
    <property type="match status" value="1"/>
</dbReference>
<comment type="subcellular location">
    <subcellularLocation>
        <location evidence="3">Cell envelope</location>
    </subcellularLocation>
    <subcellularLocation>
        <location evidence="10">Cell membrane</location>
        <topology evidence="10">Multi-pass membrane protein</topology>
    </subcellularLocation>
    <subcellularLocation>
        <location evidence="2">Endomembrane system</location>
        <topology evidence="2">Multi-pass membrane protein</topology>
    </subcellularLocation>
</comment>
<keyword evidence="6 10" id="KW-0184">Conjugation</keyword>
<keyword evidence="5 10" id="KW-0812">Transmembrane</keyword>
<feature type="transmembrane region" description="Helical" evidence="10">
    <location>
        <begin position="663"/>
        <end position="690"/>
    </location>
</feature>
<keyword evidence="10" id="KW-1003">Cell membrane</keyword>
<keyword evidence="9" id="KW-0325">Glycoprotein</keyword>
<protein>
    <recommendedName>
        <fullName evidence="10">Plasma membrane fusion protein PRM1</fullName>
    </recommendedName>
</protein>
<comment type="caution">
    <text evidence="10">Lacks conserved residue(s) required for the propagation of feature annotation.</text>
</comment>
<feature type="transmembrane region" description="Helical" evidence="10">
    <location>
        <begin position="349"/>
        <end position="371"/>
    </location>
</feature>
<dbReference type="GO" id="GO:0032220">
    <property type="term" value="P:plasma membrane fusion involved in cytogamy"/>
    <property type="evidence" value="ECO:0007669"/>
    <property type="project" value="TreeGrafter"/>
</dbReference>
<accession>A0AAD5SRI9</accession>
<comment type="function">
    <text evidence="1 10">Involved in cell fusion during mating by stabilizing the plasma membrane fusion event.</text>
</comment>
<keyword evidence="8 10" id="KW-0472">Membrane</keyword>
<dbReference type="AlphaFoldDB" id="A0AAD5SRI9"/>
<comment type="caution">
    <text evidence="11">The sequence shown here is derived from an EMBL/GenBank/DDBJ whole genome shotgun (WGS) entry which is preliminary data.</text>
</comment>
<dbReference type="InterPro" id="IPR026777">
    <property type="entry name" value="PRM1"/>
</dbReference>
<feature type="transmembrane region" description="Helical" evidence="10">
    <location>
        <begin position="453"/>
        <end position="473"/>
    </location>
</feature>
<reference evidence="11" key="1">
    <citation type="submission" date="2020-05" db="EMBL/GenBank/DDBJ databases">
        <title>Phylogenomic resolution of chytrid fungi.</title>
        <authorList>
            <person name="Stajich J.E."/>
            <person name="Amses K."/>
            <person name="Simmons R."/>
            <person name="Seto K."/>
            <person name="Myers J."/>
            <person name="Bonds A."/>
            <person name="Quandt C.A."/>
            <person name="Barry K."/>
            <person name="Liu P."/>
            <person name="Grigoriev I."/>
            <person name="Longcore J.E."/>
            <person name="James T.Y."/>
        </authorList>
    </citation>
    <scope>NUCLEOTIDE SEQUENCE</scope>
    <source>
        <strain evidence="11">JEL0318</strain>
    </source>
</reference>
<comment type="similarity">
    <text evidence="4 10">Belongs to the PRM1 family.</text>
</comment>
<dbReference type="GO" id="GO:0005886">
    <property type="term" value="C:plasma membrane"/>
    <property type="evidence" value="ECO:0007669"/>
    <property type="project" value="UniProtKB-SubCell"/>
</dbReference>
<evidence type="ECO:0000313" key="11">
    <source>
        <dbReference type="EMBL" id="KAJ3057049.1"/>
    </source>
</evidence>
<sequence length="692" mass="76133">MPSFNHHTDPFADSNRYDIRKFQRLEDSQDIEENNSDIPTLISFHEPLATRSRTRPVASTPPPSSPAADSPYPSLRALLTRAYASNFTASLILVLTTLFLLLQSLSGLSVTTKARLTSSCASLEAASTAVASIPHYSAKAFNELTVETADSLVRHLSGALVGAVELLRFLVIFLLRRWQRLLLCLIDMIIQAGVNTISMYAEQITAFLNTQLASIQSALSDGLRTLEGTSRDLLSKIPNIFNPNGGSFTMPTVSDKLNFQIPQDFVDKLKNLKTKVPTLELVEAKITDVISVPFVKLEDLIKGNINSAKLVDPARFQIAAPEPKMVHFCAEKMDLSWVDKMQKALQTSLTIGAVLLILLFILAVIANAYLIRRQYHRFEEHVQATGRLIQTSSTTTRILTESDSESLAREQLHAAVNPFTHRITTKLTGRIRSSRHKTRTQWFLHYVSHRPSMMCLVMGLTGLITIGIQLALLSRAQQSVIPTLAEDLHATGIQVATAVHGAMVDASHPYVMELNTSIDQTERDINDHMFGWVNGTIEAISNTLSTFTNGFNDVVELALSDVPPLRDAVIGFGNCLLGGTVESMQEAANALRNRLSVHFPRVNDSAIVNIQPGDVDAILARVATVSDGGQVPVGKEQKVAEGFLEVELNKMVEMYKSVLRSNLVPFIVLTVFGSGVLIMGSVRCLLWVVLRK</sequence>
<evidence type="ECO:0000256" key="8">
    <source>
        <dbReference type="ARBA" id="ARBA00023136"/>
    </source>
</evidence>
<evidence type="ECO:0000256" key="6">
    <source>
        <dbReference type="ARBA" id="ARBA00022971"/>
    </source>
</evidence>
<evidence type="ECO:0000256" key="9">
    <source>
        <dbReference type="ARBA" id="ARBA00023180"/>
    </source>
</evidence>
<keyword evidence="12" id="KW-1185">Reference proteome</keyword>
<evidence type="ECO:0000256" key="10">
    <source>
        <dbReference type="RuleBase" id="RU366035"/>
    </source>
</evidence>
<organism evidence="11 12">
    <name type="scientific">Rhizophlyctis rosea</name>
    <dbReference type="NCBI Taxonomy" id="64517"/>
    <lineage>
        <taxon>Eukaryota</taxon>
        <taxon>Fungi</taxon>
        <taxon>Fungi incertae sedis</taxon>
        <taxon>Chytridiomycota</taxon>
        <taxon>Chytridiomycota incertae sedis</taxon>
        <taxon>Chytridiomycetes</taxon>
        <taxon>Rhizophlyctidales</taxon>
        <taxon>Rhizophlyctidaceae</taxon>
        <taxon>Rhizophlyctis</taxon>
    </lineage>
</organism>
<dbReference type="GO" id="GO:0012505">
    <property type="term" value="C:endomembrane system"/>
    <property type="evidence" value="ECO:0007669"/>
    <property type="project" value="UniProtKB-SubCell"/>
</dbReference>
<evidence type="ECO:0000256" key="3">
    <source>
        <dbReference type="ARBA" id="ARBA00004196"/>
    </source>
</evidence>
<evidence type="ECO:0000256" key="1">
    <source>
        <dbReference type="ARBA" id="ARBA00002512"/>
    </source>
</evidence>
<name>A0AAD5SRI9_9FUNG</name>
<keyword evidence="7 10" id="KW-1133">Transmembrane helix</keyword>
<dbReference type="PANTHER" id="PTHR31030">
    <property type="entry name" value="PLASMA MEMBRANE FUSION PROTEIN PRM1"/>
    <property type="match status" value="1"/>
</dbReference>
<evidence type="ECO:0000256" key="2">
    <source>
        <dbReference type="ARBA" id="ARBA00004127"/>
    </source>
</evidence>
<evidence type="ECO:0000256" key="4">
    <source>
        <dbReference type="ARBA" id="ARBA00010780"/>
    </source>
</evidence>
<evidence type="ECO:0000256" key="7">
    <source>
        <dbReference type="ARBA" id="ARBA00022989"/>
    </source>
</evidence>
<dbReference type="GO" id="GO:0043332">
    <property type="term" value="C:mating projection tip"/>
    <property type="evidence" value="ECO:0007669"/>
    <property type="project" value="UniProtKB-UniRule"/>
</dbReference>
<proteinExistence type="inferred from homology"/>